<keyword evidence="3" id="KW-0131">Cell cycle</keyword>
<evidence type="ECO:0000256" key="3">
    <source>
        <dbReference type="ARBA" id="ARBA00023306"/>
    </source>
</evidence>
<dbReference type="STRING" id="131310.A0A0N4ZSE2"/>
<accession>A0A0N4ZSE2</accession>
<dbReference type="AlphaFoldDB" id="A0A0N4ZSE2"/>
<protein>
    <submittedName>
        <fullName evidence="7">TIMELESS domain-containing protein</fullName>
    </submittedName>
</protein>
<dbReference type="GO" id="GO:0006281">
    <property type="term" value="P:DNA repair"/>
    <property type="evidence" value="ECO:0007669"/>
    <property type="project" value="TreeGrafter"/>
</dbReference>
<evidence type="ECO:0000256" key="4">
    <source>
        <dbReference type="SAM" id="MobiDB-lite"/>
    </source>
</evidence>
<dbReference type="PANTHER" id="PTHR22940">
    <property type="entry name" value="TIMEOUT/TIMELESS-2"/>
    <property type="match status" value="1"/>
</dbReference>
<dbReference type="Proteomes" id="UP000038045">
    <property type="component" value="Unplaced"/>
</dbReference>
<keyword evidence="6" id="KW-1185">Reference proteome</keyword>
<sequence length="816" mass="95279">MNKELTQVLNQLGALENGEYKLHPFHKNSLYQLKRFLAADVDKSVFLRCSEINIIENDLLPMIKLFQNSNHDLLLIIIKICIILITPSSKVFNNMDSNDSEKSVLVVKREQYLANIYKSISNSDVLNSLNTSLENIFNESEKSDISLAVKEDIYNFVQLITIINPKGMSPSIKAMTKNSLLVQMLKSNIFETIYKYSKSSGRKADMNMFITILGQMLKGIDPRNVVASEAARRKDAERIKKMPLGERIKELAKSIVKNKTNTTVSKPPPPENDPLLSIIESANRRNSDSRYRGLMNGRFAGTFVDKNNLTSAGKAKIIHKVVSNPMDSILTHNSLKSSHRKIKNKSTVGNDIISYSLDDEMNIKLYQLIKMLIFSGFDFKLVAYSDILSWGSIKIELNGSEINYLYLQWFMLKMTRIDSMPWLFQNEFMSFYNIESWTERIFDTINNYDTTRLYYVKESFKHMVLLIEEALCRIPKLKERNNNEYKEIVDNLYFHDFLRSFTKFFQYTDNKLSSKSVYNALFSLVSTYFKVARFINISGGYCEEDGDTSEEKKGEVDILNLMGQFYNKHVSRGVIHYVGNYIEHVSPDEVHNLITVIYYSTFKFRKADFYCQISFFINLRKWISNIKATRMDSKILPVIEHLFRRFMLITERNHLYGINDSVYINVISKAKKSRKKKNKSFKDKNDRAEHFYELEDYNSENDEDFERDDYESNDEKDEINEEENDQLNEVDTEENKVNDDHNSEKSNESEDETECNEDDDEEWNDRPKMIRAESLIHIYTNKRGMFDGSDEEENDEKISNIPVKKRRLLSDDEDED</sequence>
<reference evidence="7" key="1">
    <citation type="submission" date="2017-02" db="UniProtKB">
        <authorList>
            <consortium name="WormBaseParasite"/>
        </authorList>
    </citation>
    <scope>IDENTIFICATION</scope>
</reference>
<dbReference type="WBParaSite" id="PTRK_0001142200.1">
    <property type="protein sequence ID" value="PTRK_0001142200.1"/>
    <property type="gene ID" value="PTRK_0001142200"/>
</dbReference>
<evidence type="ECO:0000256" key="1">
    <source>
        <dbReference type="ARBA" id="ARBA00004123"/>
    </source>
</evidence>
<organism evidence="6 7">
    <name type="scientific">Parastrongyloides trichosuri</name>
    <name type="common">Possum-specific nematode worm</name>
    <dbReference type="NCBI Taxonomy" id="131310"/>
    <lineage>
        <taxon>Eukaryota</taxon>
        <taxon>Metazoa</taxon>
        <taxon>Ecdysozoa</taxon>
        <taxon>Nematoda</taxon>
        <taxon>Chromadorea</taxon>
        <taxon>Rhabditida</taxon>
        <taxon>Tylenchina</taxon>
        <taxon>Panagrolaimomorpha</taxon>
        <taxon>Strongyloidoidea</taxon>
        <taxon>Strongyloididae</taxon>
        <taxon>Parastrongyloides</taxon>
    </lineage>
</organism>
<proteinExistence type="predicted"/>
<dbReference type="GO" id="GO:0000076">
    <property type="term" value="P:DNA replication checkpoint signaling"/>
    <property type="evidence" value="ECO:0007669"/>
    <property type="project" value="TreeGrafter"/>
</dbReference>
<dbReference type="PANTHER" id="PTHR22940:SF4">
    <property type="entry name" value="PROTEIN TIMELESS HOMOLOG"/>
    <property type="match status" value="1"/>
</dbReference>
<evidence type="ECO:0000259" key="5">
    <source>
        <dbReference type="Pfam" id="PF04821"/>
    </source>
</evidence>
<dbReference type="InterPro" id="IPR006906">
    <property type="entry name" value="Timeless_N"/>
</dbReference>
<feature type="compositionally biased region" description="Acidic residues" evidence="4">
    <location>
        <begin position="749"/>
        <end position="763"/>
    </location>
</feature>
<feature type="region of interest" description="Disordered" evidence="4">
    <location>
        <begin position="702"/>
        <end position="799"/>
    </location>
</feature>
<dbReference type="GO" id="GO:0043111">
    <property type="term" value="P:replication fork arrest"/>
    <property type="evidence" value="ECO:0007669"/>
    <property type="project" value="TreeGrafter"/>
</dbReference>
<evidence type="ECO:0000256" key="2">
    <source>
        <dbReference type="ARBA" id="ARBA00023242"/>
    </source>
</evidence>
<keyword evidence="2" id="KW-0539">Nucleus</keyword>
<evidence type="ECO:0000313" key="7">
    <source>
        <dbReference type="WBParaSite" id="PTRK_0001142200.1"/>
    </source>
</evidence>
<name>A0A0N4ZSE2_PARTI</name>
<dbReference type="Pfam" id="PF04821">
    <property type="entry name" value="TIMELESS"/>
    <property type="match status" value="1"/>
</dbReference>
<dbReference type="GO" id="GO:0031298">
    <property type="term" value="C:replication fork protection complex"/>
    <property type="evidence" value="ECO:0007669"/>
    <property type="project" value="TreeGrafter"/>
</dbReference>
<feature type="domain" description="Timeless N-terminal" evidence="5">
    <location>
        <begin position="20"/>
        <end position="241"/>
    </location>
</feature>
<evidence type="ECO:0000313" key="6">
    <source>
        <dbReference type="Proteomes" id="UP000038045"/>
    </source>
</evidence>
<comment type="subcellular location">
    <subcellularLocation>
        <location evidence="1">Nucleus</location>
    </subcellularLocation>
</comment>
<feature type="compositionally biased region" description="Acidic residues" evidence="4">
    <location>
        <begin position="702"/>
        <end position="732"/>
    </location>
</feature>
<dbReference type="GO" id="GO:0003677">
    <property type="term" value="F:DNA binding"/>
    <property type="evidence" value="ECO:0007669"/>
    <property type="project" value="TreeGrafter"/>
</dbReference>
<feature type="compositionally biased region" description="Basic and acidic residues" evidence="4">
    <location>
        <begin position="733"/>
        <end position="748"/>
    </location>
</feature>
<dbReference type="InterPro" id="IPR044998">
    <property type="entry name" value="Timeless"/>
</dbReference>